<feature type="transmembrane region" description="Helical" evidence="1">
    <location>
        <begin position="210"/>
        <end position="230"/>
    </location>
</feature>
<feature type="transmembrane region" description="Helical" evidence="1">
    <location>
        <begin position="78"/>
        <end position="97"/>
    </location>
</feature>
<feature type="transmembrane region" description="Helical" evidence="1">
    <location>
        <begin position="169"/>
        <end position="190"/>
    </location>
</feature>
<feature type="transmembrane region" description="Helical" evidence="1">
    <location>
        <begin position="292"/>
        <end position="314"/>
    </location>
</feature>
<keyword evidence="1" id="KW-0812">Transmembrane</keyword>
<name>A0A6J6SZJ6_9ZZZZ</name>
<protein>
    <submittedName>
        <fullName evidence="2">Unannotated protein</fullName>
    </submittedName>
</protein>
<organism evidence="2">
    <name type="scientific">freshwater metagenome</name>
    <dbReference type="NCBI Taxonomy" id="449393"/>
    <lineage>
        <taxon>unclassified sequences</taxon>
        <taxon>metagenomes</taxon>
        <taxon>ecological metagenomes</taxon>
    </lineage>
</organism>
<keyword evidence="1" id="KW-1133">Transmembrane helix</keyword>
<evidence type="ECO:0000256" key="1">
    <source>
        <dbReference type="SAM" id="Phobius"/>
    </source>
</evidence>
<dbReference type="EMBL" id="CAEZYZ010000030">
    <property type="protein sequence ID" value="CAB4740133.1"/>
    <property type="molecule type" value="Genomic_DNA"/>
</dbReference>
<feature type="transmembrane region" description="Helical" evidence="1">
    <location>
        <begin position="335"/>
        <end position="356"/>
    </location>
</feature>
<feature type="transmembrane region" description="Helical" evidence="1">
    <location>
        <begin position="237"/>
        <end position="257"/>
    </location>
</feature>
<sequence>MGNVAQSEARTRNSTRSLILPISAFAASAGVLVIATWLRNRPAVSRDAPLDHLVQLLPGFLLVVVLVVALFAGSRLRLALTAFAVAVAVRFAGPALVDSIPSAGIPDVVWTSGSEDGYVWVNAIFAGTNDIVRIGGIAVLVATALIVLSVIWVALVLRPVLVAPALRSSFGIDTTLLIGALALAGLLSWASAYGVTLDPADPLSALESGSVWVMTRTVVWVLPLVLWLAFTSRRGGALALGATAGAFTAVAIVPWSMDRLAELLDGPRSVYAFSGSPSNSAILSGYRAFDPLGTSAILVILSGALLLVTLWWAMSHHASVERAQVAAPAGSPVSGLAVLSFVLAWIPLTCLPAIVLGHMAYDQVTTSDIPQRGIGLARWSIVLAYFTLAGSAYFVLTTWAR</sequence>
<reference evidence="2" key="1">
    <citation type="submission" date="2020-05" db="EMBL/GenBank/DDBJ databases">
        <authorList>
            <person name="Chiriac C."/>
            <person name="Salcher M."/>
            <person name="Ghai R."/>
            <person name="Kavagutti S V."/>
        </authorList>
    </citation>
    <scope>NUCLEOTIDE SEQUENCE</scope>
</reference>
<keyword evidence="1" id="KW-0472">Membrane</keyword>
<feature type="transmembrane region" description="Helical" evidence="1">
    <location>
        <begin position="53"/>
        <end position="71"/>
    </location>
</feature>
<feature type="transmembrane region" description="Helical" evidence="1">
    <location>
        <begin position="18"/>
        <end position="38"/>
    </location>
</feature>
<feature type="transmembrane region" description="Helical" evidence="1">
    <location>
        <begin position="376"/>
        <end position="396"/>
    </location>
</feature>
<gene>
    <name evidence="2" type="ORF">UFOPK2810_00280</name>
</gene>
<proteinExistence type="predicted"/>
<feature type="transmembrane region" description="Helical" evidence="1">
    <location>
        <begin position="134"/>
        <end position="157"/>
    </location>
</feature>
<evidence type="ECO:0000313" key="2">
    <source>
        <dbReference type="EMBL" id="CAB4740133.1"/>
    </source>
</evidence>
<dbReference type="AlphaFoldDB" id="A0A6J6SZJ6"/>
<accession>A0A6J6SZJ6</accession>